<organism evidence="1 2">
    <name type="scientific">Methanocalculus chunghsingensis</name>
    <dbReference type="NCBI Taxonomy" id="156457"/>
    <lineage>
        <taxon>Archaea</taxon>
        <taxon>Methanobacteriati</taxon>
        <taxon>Methanobacteriota</taxon>
        <taxon>Stenosarchaea group</taxon>
        <taxon>Methanomicrobia</taxon>
        <taxon>Methanomicrobiales</taxon>
        <taxon>Methanocalculaceae</taxon>
        <taxon>Methanocalculus</taxon>
    </lineage>
</organism>
<evidence type="ECO:0000313" key="2">
    <source>
        <dbReference type="Proteomes" id="UP000730161"/>
    </source>
</evidence>
<keyword evidence="2" id="KW-1185">Reference proteome</keyword>
<dbReference type="InterPro" id="IPR001806">
    <property type="entry name" value="Small_GTPase"/>
</dbReference>
<dbReference type="GO" id="GO:0005525">
    <property type="term" value="F:GTP binding"/>
    <property type="evidence" value="ECO:0007669"/>
    <property type="project" value="InterPro"/>
</dbReference>
<dbReference type="AlphaFoldDB" id="A0A8J8B4F6"/>
<protein>
    <recommendedName>
        <fullName evidence="3">Small GTP-binding protein</fullName>
    </recommendedName>
</protein>
<dbReference type="PANTHER" id="PTHR42708:SF1">
    <property type="entry name" value="GLIDING MOTILITY PROTEIN MGLA"/>
    <property type="match status" value="1"/>
</dbReference>
<dbReference type="Gene3D" id="3.40.50.300">
    <property type="entry name" value="P-loop containing nucleotide triphosphate hydrolases"/>
    <property type="match status" value="2"/>
</dbReference>
<dbReference type="Pfam" id="PF00071">
    <property type="entry name" value="Ras"/>
    <property type="match status" value="1"/>
</dbReference>
<evidence type="ECO:0000313" key="1">
    <source>
        <dbReference type="EMBL" id="MBR1368023.1"/>
    </source>
</evidence>
<sequence length="388" mass="43319">MIYTGIDALDGLLEGGVQDGSQVLFAIEPEADGQHFMITMLHTAVVAGKKTLVVAPFTRKDAYLVEVAAQSRYHLDCYKDLIWYIDMTEVETITESHPDPEGRKQVWIDRIQNLVNQEKIEVIFVYLDLLSDQFGFDGAVSIFQTKQFDHPVTVIFEYFNLFGTEMLDTLIDETPFNLVVTLHAGSGIVSFFNFFSIHTVSWLSLPSRSLPYVATEGHIIPYIPKIVVTGPPDTGKSTFVRNVSEAGMSVDRLGLLGTPTTVALDIGHMASKGFDINIYGTPGQERFDPIIPQLARNAMGVILMVDVTRPDLMPRARELKGIVEGNTVVPIIVVANKADLTYSVTEEMIRSELQIRDDTPVFFISAIERKQCRDVINSMVDQITKFSF</sequence>
<name>A0A8J8B4F6_9EURY</name>
<dbReference type="PANTHER" id="PTHR42708">
    <property type="entry name" value="ATP/GTP-BINDING PROTEIN-RELATED"/>
    <property type="match status" value="1"/>
</dbReference>
<gene>
    <name evidence="1" type="ORF">RJ53_00350</name>
</gene>
<accession>A0A8J8B4F6</accession>
<evidence type="ECO:0008006" key="3">
    <source>
        <dbReference type="Google" id="ProtNLM"/>
    </source>
</evidence>
<reference evidence="1" key="1">
    <citation type="submission" date="2014-12" db="EMBL/GenBank/DDBJ databases">
        <authorList>
            <person name="Huang H.-H."/>
            <person name="Chen S.-C."/>
            <person name="Lai M.-C."/>
        </authorList>
    </citation>
    <scope>NUCLEOTIDE SEQUENCE</scope>
    <source>
        <strain evidence="1">K1F9705b</strain>
    </source>
</reference>
<dbReference type="GO" id="GO:0003924">
    <property type="term" value="F:GTPase activity"/>
    <property type="evidence" value="ECO:0007669"/>
    <property type="project" value="InterPro"/>
</dbReference>
<proteinExistence type="predicted"/>
<dbReference type="SUPFAM" id="SSF52540">
    <property type="entry name" value="P-loop containing nucleoside triphosphate hydrolases"/>
    <property type="match status" value="1"/>
</dbReference>
<dbReference type="InterPro" id="IPR027417">
    <property type="entry name" value="P-loop_NTPase"/>
</dbReference>
<dbReference type="NCBIfam" id="TIGR00231">
    <property type="entry name" value="small_GTP"/>
    <property type="match status" value="1"/>
</dbReference>
<dbReference type="CDD" id="cd00882">
    <property type="entry name" value="Ras_like_GTPase"/>
    <property type="match status" value="1"/>
</dbReference>
<dbReference type="OrthoDB" id="49590at2157"/>
<dbReference type="EMBL" id="JWHL01000001">
    <property type="protein sequence ID" value="MBR1368023.1"/>
    <property type="molecule type" value="Genomic_DNA"/>
</dbReference>
<dbReference type="InterPro" id="IPR052705">
    <property type="entry name" value="Gliding_Motility_GTPase"/>
</dbReference>
<comment type="caution">
    <text evidence="1">The sequence shown here is derived from an EMBL/GenBank/DDBJ whole genome shotgun (WGS) entry which is preliminary data.</text>
</comment>
<dbReference type="RefSeq" id="WP_211529623.1">
    <property type="nucleotide sequence ID" value="NZ_JWHL01000001.1"/>
</dbReference>
<dbReference type="Proteomes" id="UP000730161">
    <property type="component" value="Unassembled WGS sequence"/>
</dbReference>
<dbReference type="PRINTS" id="PR00449">
    <property type="entry name" value="RASTRNSFRMNG"/>
</dbReference>
<dbReference type="SMART" id="SM00175">
    <property type="entry name" value="RAB"/>
    <property type="match status" value="1"/>
</dbReference>
<dbReference type="InterPro" id="IPR005225">
    <property type="entry name" value="Small_GTP-bd"/>
</dbReference>